<dbReference type="GO" id="GO:0016491">
    <property type="term" value="F:oxidoreductase activity"/>
    <property type="evidence" value="ECO:0007669"/>
    <property type="project" value="UniProtKB-KW"/>
</dbReference>
<dbReference type="PROSITE" id="PS00061">
    <property type="entry name" value="ADH_SHORT"/>
    <property type="match status" value="1"/>
</dbReference>
<keyword evidence="4" id="KW-1185">Reference proteome</keyword>
<dbReference type="Pfam" id="PF00106">
    <property type="entry name" value="adh_short"/>
    <property type="match status" value="1"/>
</dbReference>
<dbReference type="PANTHER" id="PTHR43157">
    <property type="entry name" value="PHOSPHATIDYLINOSITOL-GLYCAN BIOSYNTHESIS CLASS F PROTEIN-RELATED"/>
    <property type="match status" value="1"/>
</dbReference>
<dbReference type="InterPro" id="IPR002347">
    <property type="entry name" value="SDR_fam"/>
</dbReference>
<comment type="caution">
    <text evidence="3">The sequence shown here is derived from an EMBL/GenBank/DDBJ whole genome shotgun (WGS) entry which is preliminary data.</text>
</comment>
<protein>
    <submittedName>
        <fullName evidence="3">NAD(P)-binding protein</fullName>
    </submittedName>
</protein>
<accession>A0A9P4I8U8</accession>
<evidence type="ECO:0000256" key="2">
    <source>
        <dbReference type="ARBA" id="ARBA00023002"/>
    </source>
</evidence>
<dbReference type="InterPro" id="IPR020904">
    <property type="entry name" value="Sc_DH/Rdtase_CS"/>
</dbReference>
<keyword evidence="2" id="KW-0560">Oxidoreductase</keyword>
<dbReference type="InterPro" id="IPR036291">
    <property type="entry name" value="NAD(P)-bd_dom_sf"/>
</dbReference>
<dbReference type="Proteomes" id="UP000799772">
    <property type="component" value="Unassembled WGS sequence"/>
</dbReference>
<sequence length="325" mass="35730">MRNELSQFVPPAPRFTEKDVSDQEGRVFLVTGASSGVGKQLAKLLYGLNATIYLASRTESRAITAIDEIRAAHPSSRGALHFLEIDLEDFASVARAAKQFLQREERLDILFNNAGTMMPPEDAKTKQGYDLQLGSNAMAPLLFTQLLTPILAKTAKLREPGGVRVIWVSSSAAELATPKNGIDLNNLDFKKPVPNATKYGVSKAAMLLLALEYAKREKNNGIVTVPLNPGNLKTDLRRHVNWLLSTIFDWMSHDPIKGAYTELFGGFSADITLENSGCWVIPWGRFGPLRQDLADAAKSPSEGGTGIGAKLWEWCEEQIRPYKTA</sequence>
<dbReference type="PANTHER" id="PTHR43157:SF31">
    <property type="entry name" value="PHOSPHATIDYLINOSITOL-GLYCAN BIOSYNTHESIS CLASS F PROTEIN"/>
    <property type="match status" value="1"/>
</dbReference>
<proteinExistence type="predicted"/>
<dbReference type="OrthoDB" id="191139at2759"/>
<evidence type="ECO:0000256" key="1">
    <source>
        <dbReference type="ARBA" id="ARBA00022857"/>
    </source>
</evidence>
<keyword evidence="1" id="KW-0521">NADP</keyword>
<dbReference type="EMBL" id="ML978136">
    <property type="protein sequence ID" value="KAF2093886.1"/>
    <property type="molecule type" value="Genomic_DNA"/>
</dbReference>
<name>A0A9P4I8U8_9PEZI</name>
<dbReference type="AlphaFoldDB" id="A0A9P4I8U8"/>
<dbReference type="Gene3D" id="3.40.50.720">
    <property type="entry name" value="NAD(P)-binding Rossmann-like Domain"/>
    <property type="match status" value="1"/>
</dbReference>
<evidence type="ECO:0000313" key="3">
    <source>
        <dbReference type="EMBL" id="KAF2093886.1"/>
    </source>
</evidence>
<organism evidence="3 4">
    <name type="scientific">Rhizodiscina lignyota</name>
    <dbReference type="NCBI Taxonomy" id="1504668"/>
    <lineage>
        <taxon>Eukaryota</taxon>
        <taxon>Fungi</taxon>
        <taxon>Dikarya</taxon>
        <taxon>Ascomycota</taxon>
        <taxon>Pezizomycotina</taxon>
        <taxon>Dothideomycetes</taxon>
        <taxon>Pleosporomycetidae</taxon>
        <taxon>Aulographales</taxon>
        <taxon>Rhizodiscinaceae</taxon>
        <taxon>Rhizodiscina</taxon>
    </lineage>
</organism>
<dbReference type="SUPFAM" id="SSF51735">
    <property type="entry name" value="NAD(P)-binding Rossmann-fold domains"/>
    <property type="match status" value="1"/>
</dbReference>
<evidence type="ECO:0000313" key="4">
    <source>
        <dbReference type="Proteomes" id="UP000799772"/>
    </source>
</evidence>
<dbReference type="PRINTS" id="PR00081">
    <property type="entry name" value="GDHRDH"/>
</dbReference>
<reference evidence="3" key="1">
    <citation type="journal article" date="2020" name="Stud. Mycol.">
        <title>101 Dothideomycetes genomes: a test case for predicting lifestyles and emergence of pathogens.</title>
        <authorList>
            <person name="Haridas S."/>
            <person name="Albert R."/>
            <person name="Binder M."/>
            <person name="Bloem J."/>
            <person name="Labutti K."/>
            <person name="Salamov A."/>
            <person name="Andreopoulos B."/>
            <person name="Baker S."/>
            <person name="Barry K."/>
            <person name="Bills G."/>
            <person name="Bluhm B."/>
            <person name="Cannon C."/>
            <person name="Castanera R."/>
            <person name="Culley D."/>
            <person name="Daum C."/>
            <person name="Ezra D."/>
            <person name="Gonzalez J."/>
            <person name="Henrissat B."/>
            <person name="Kuo A."/>
            <person name="Liang C."/>
            <person name="Lipzen A."/>
            <person name="Lutzoni F."/>
            <person name="Magnuson J."/>
            <person name="Mondo S."/>
            <person name="Nolan M."/>
            <person name="Ohm R."/>
            <person name="Pangilinan J."/>
            <person name="Park H.-J."/>
            <person name="Ramirez L."/>
            <person name="Alfaro M."/>
            <person name="Sun H."/>
            <person name="Tritt A."/>
            <person name="Yoshinaga Y."/>
            <person name="Zwiers L.-H."/>
            <person name="Turgeon B."/>
            <person name="Goodwin S."/>
            <person name="Spatafora J."/>
            <person name="Crous P."/>
            <person name="Grigoriev I."/>
        </authorList>
    </citation>
    <scope>NUCLEOTIDE SEQUENCE</scope>
    <source>
        <strain evidence="3">CBS 133067</strain>
    </source>
</reference>
<gene>
    <name evidence="3" type="ORF">NA57DRAFT_47640</name>
</gene>